<accession>A0A9X4SJ54</accession>
<dbReference type="AlphaFoldDB" id="A0A9X4SJ54"/>
<keyword evidence="3" id="KW-1185">Reference proteome</keyword>
<organism evidence="2 3">
    <name type="scientific">Volucribacter amazonae</name>
    <dbReference type="NCBI Taxonomy" id="256731"/>
    <lineage>
        <taxon>Bacteria</taxon>
        <taxon>Pseudomonadati</taxon>
        <taxon>Pseudomonadota</taxon>
        <taxon>Gammaproteobacteria</taxon>
        <taxon>Pasteurellales</taxon>
        <taxon>Pasteurellaceae</taxon>
        <taxon>Volucribacter</taxon>
    </lineage>
</organism>
<dbReference type="RefSeq" id="WP_279573843.1">
    <property type="nucleotide sequence ID" value="NZ_LWID01000002.1"/>
</dbReference>
<evidence type="ECO:0000313" key="3">
    <source>
        <dbReference type="Proteomes" id="UP001155500"/>
    </source>
</evidence>
<proteinExistence type="predicted"/>
<feature type="compositionally biased region" description="Polar residues" evidence="1">
    <location>
        <begin position="122"/>
        <end position="133"/>
    </location>
</feature>
<protein>
    <submittedName>
        <fullName evidence="2">Uncharacterized protein</fullName>
    </submittedName>
</protein>
<dbReference type="EMBL" id="LWID01000002">
    <property type="protein sequence ID" value="MDG6896400.1"/>
    <property type="molecule type" value="Genomic_DNA"/>
</dbReference>
<reference evidence="2" key="1">
    <citation type="submission" date="2016-03" db="EMBL/GenBank/DDBJ databases">
        <title>Co-evolution between Pasteurellaceae and their hosts.</title>
        <authorList>
            <person name="Hansen M.J."/>
            <person name="Bojesen A.M."/>
            <person name="Planet P."/>
        </authorList>
    </citation>
    <scope>NUCLEOTIDE SEQUENCE</scope>
    <source>
        <strain evidence="2">146/S8/89</strain>
    </source>
</reference>
<name>A0A9X4SJ54_9PAST</name>
<feature type="region of interest" description="Disordered" evidence="1">
    <location>
        <begin position="118"/>
        <end position="148"/>
    </location>
</feature>
<evidence type="ECO:0000256" key="1">
    <source>
        <dbReference type="SAM" id="MobiDB-lite"/>
    </source>
</evidence>
<sequence length="148" mass="17235">MTQDDLINQLETLKKALEKRPNNRAITSIISRHIHTINECIEYGYSRKDIYDFIFSDNDKNIIKLNYFNNNIIYRARKKFNHNLTTKDKTINNQLPIQNLSGNIIKDNKTMNAFEKLRSRQSKNSSINHNSGSTDEDLESSLARITNS</sequence>
<dbReference type="Proteomes" id="UP001155500">
    <property type="component" value="Unassembled WGS sequence"/>
</dbReference>
<gene>
    <name evidence="2" type="ORF">A6A20_12420</name>
</gene>
<comment type="caution">
    <text evidence="2">The sequence shown here is derived from an EMBL/GenBank/DDBJ whole genome shotgun (WGS) entry which is preliminary data.</text>
</comment>
<evidence type="ECO:0000313" key="2">
    <source>
        <dbReference type="EMBL" id="MDG6896400.1"/>
    </source>
</evidence>